<dbReference type="EMBL" id="PGTL01000001">
    <property type="protein sequence ID" value="PJF43424.1"/>
    <property type="molecule type" value="Genomic_DNA"/>
</dbReference>
<reference evidence="4 5" key="1">
    <citation type="submission" date="2017-11" db="EMBL/GenBank/DDBJ databases">
        <title>Evolution of Phototrophy in the Chloroflexi Phylum Driven by Horizontal Gene Transfer.</title>
        <authorList>
            <person name="Ward L.M."/>
            <person name="Hemp J."/>
            <person name="Shih P.M."/>
            <person name="Mcglynn S.E."/>
            <person name="Fischer W."/>
        </authorList>
    </citation>
    <scope>NUCLEOTIDE SEQUENCE [LARGE SCALE GENOMIC DNA]</scope>
    <source>
        <strain evidence="3">CP1_1M</strain>
        <strain evidence="2">JP3_13</strain>
    </source>
</reference>
<evidence type="ECO:0000313" key="5">
    <source>
        <dbReference type="Proteomes" id="UP000229681"/>
    </source>
</evidence>
<dbReference type="Proteomes" id="UP000229681">
    <property type="component" value="Unassembled WGS sequence"/>
</dbReference>
<name>A0A2M8Q0U3_9CHLR</name>
<accession>A0A2M8Q0U3</accession>
<dbReference type="AlphaFoldDB" id="A0A2M8Q0U3"/>
<organism evidence="3 4">
    <name type="scientific">Candidatus Thermofonsia Clade 1 bacterium</name>
    <dbReference type="NCBI Taxonomy" id="2364210"/>
    <lineage>
        <taxon>Bacteria</taxon>
        <taxon>Bacillati</taxon>
        <taxon>Chloroflexota</taxon>
        <taxon>Candidatus Thermofontia</taxon>
        <taxon>Candidatus Thermofonsia Clade 1</taxon>
    </lineage>
</organism>
<accession>A0A2M8PFW2</accession>
<comment type="caution">
    <text evidence="3">The sequence shown here is derived from an EMBL/GenBank/DDBJ whole genome shotgun (WGS) entry which is preliminary data.</text>
</comment>
<dbReference type="EMBL" id="PGTM01000054">
    <property type="protein sequence ID" value="PJF36435.1"/>
    <property type="molecule type" value="Genomic_DNA"/>
</dbReference>
<protein>
    <submittedName>
        <fullName evidence="3">Uncharacterized protein</fullName>
    </submittedName>
</protein>
<dbReference type="Proteomes" id="UP000228947">
    <property type="component" value="Unassembled WGS sequence"/>
</dbReference>
<evidence type="ECO:0000256" key="1">
    <source>
        <dbReference type="SAM" id="MobiDB-lite"/>
    </source>
</evidence>
<feature type="region of interest" description="Disordered" evidence="1">
    <location>
        <begin position="69"/>
        <end position="88"/>
    </location>
</feature>
<evidence type="ECO:0000313" key="2">
    <source>
        <dbReference type="EMBL" id="PJF36435.1"/>
    </source>
</evidence>
<evidence type="ECO:0000313" key="4">
    <source>
        <dbReference type="Proteomes" id="UP000228947"/>
    </source>
</evidence>
<evidence type="ECO:0000313" key="3">
    <source>
        <dbReference type="EMBL" id="PJF43424.1"/>
    </source>
</evidence>
<proteinExistence type="predicted"/>
<gene>
    <name evidence="2" type="ORF">CUN49_05485</name>
    <name evidence="3" type="ORF">CUN50_00435</name>
</gene>
<sequence>MSALYAPAEFGPPKAPRPPMAQERVIGLIVLLLLLFSCFFFALSADAQVFNPLNTVRPLTQTWRAQQTGMPRLGTRPPRPTATSRFGGGSVQDMPIFSHEVNTRDLDEALNDQLGLILGESGSLCARRAHWPPCVGERHKCRR</sequence>